<evidence type="ECO:0000256" key="5">
    <source>
        <dbReference type="ARBA" id="ARBA00022670"/>
    </source>
</evidence>
<keyword evidence="7 10" id="KW-0378">Hydrolase</keyword>
<dbReference type="PROSITE" id="PS00131">
    <property type="entry name" value="CARBOXYPEPT_SER_SER"/>
    <property type="match status" value="1"/>
</dbReference>
<evidence type="ECO:0000256" key="6">
    <source>
        <dbReference type="ARBA" id="ARBA00022729"/>
    </source>
</evidence>
<keyword evidence="6 10" id="KW-0732">Signal</keyword>
<dbReference type="Gene3D" id="6.10.250.940">
    <property type="match status" value="1"/>
</dbReference>
<evidence type="ECO:0000313" key="12">
    <source>
        <dbReference type="Proteomes" id="UP000289340"/>
    </source>
</evidence>
<dbReference type="InterPro" id="IPR029058">
    <property type="entry name" value="AB_hydrolase_fold"/>
</dbReference>
<evidence type="ECO:0000256" key="10">
    <source>
        <dbReference type="RuleBase" id="RU361156"/>
    </source>
</evidence>
<feature type="signal peptide" evidence="10">
    <location>
        <begin position="1"/>
        <end position="19"/>
    </location>
</feature>
<dbReference type="PROSITE" id="PS00560">
    <property type="entry name" value="CARBOXYPEPT_SER_HIS"/>
    <property type="match status" value="1"/>
</dbReference>
<dbReference type="GO" id="GO:0004185">
    <property type="term" value="F:serine-type carboxypeptidase activity"/>
    <property type="evidence" value="ECO:0007669"/>
    <property type="project" value="UniProtKB-UniRule"/>
</dbReference>
<sequence length="472" mass="53420">MLLTFWTLLFSFLLTTASAAAGREYSGEEAPQQEADRVKNLPGQPPVKFRHYAGYVKLRPNEEKALFYWFFEAQEDPSQKPLVLWLNGGPGCSSIAFGAAREIGPFLVQDKERVKLNKFSWNRVANIIFLEAPIGVGFSYTNNSKDLHELGDRVSAIDNYAFLIGWFKRFPNFRSHDFYITGESYAGHYVPQLADLIYEGNKDTKKGSYINIKGFMVGNAVINDITDIVGLVDYAWSHAIISNQVFAGLTRDCNFSIENQTRSCDLQIAKLLGAYSDIDIYSIYSPICLYDYQRPLSAKLVVAPHLLTRHDLWRTLPSGYDPCAEDLVGKYFNNKDVQKALHANITNLSYPYSLCSSVIEKWNDSPKTILPVIQKLLRAGLRIWIYSGDADGRVPVTSTRYSIEKMRLKVKKEWRAWFVKSQVAGWTEEYEGGLTFATIRGAGHQVPVFAPEQALSLFTHFLSSQTLPSSRF</sequence>
<dbReference type="FunFam" id="3.40.50.1820:FF:000013">
    <property type="entry name" value="Carboxypeptidase"/>
    <property type="match status" value="1"/>
</dbReference>
<dbReference type="GO" id="GO:0005773">
    <property type="term" value="C:vacuole"/>
    <property type="evidence" value="ECO:0007669"/>
    <property type="project" value="TreeGrafter"/>
</dbReference>
<dbReference type="GO" id="GO:0006508">
    <property type="term" value="P:proteolysis"/>
    <property type="evidence" value="ECO:0007669"/>
    <property type="project" value="UniProtKB-KW"/>
</dbReference>
<dbReference type="InterPro" id="IPR001563">
    <property type="entry name" value="Peptidase_S10"/>
</dbReference>
<keyword evidence="5 10" id="KW-0645">Protease</keyword>
<evidence type="ECO:0000256" key="9">
    <source>
        <dbReference type="ARBA" id="ARBA00023180"/>
    </source>
</evidence>
<reference evidence="11 12" key="1">
    <citation type="submission" date="2018-09" db="EMBL/GenBank/DDBJ databases">
        <title>A high-quality reference genome of wild soybean provides a powerful tool to mine soybean genomes.</title>
        <authorList>
            <person name="Xie M."/>
            <person name="Chung C.Y.L."/>
            <person name="Li M.-W."/>
            <person name="Wong F.-L."/>
            <person name="Chan T.-F."/>
            <person name="Lam H.-M."/>
        </authorList>
    </citation>
    <scope>NUCLEOTIDE SEQUENCE [LARGE SCALE GENOMIC DNA]</scope>
    <source>
        <strain evidence="12">cv. W05</strain>
        <tissue evidence="11">Hypocotyl of etiolated seedlings</tissue>
    </source>
</reference>
<dbReference type="FunFam" id="3.40.50.11320:FF:000001">
    <property type="entry name" value="Carboxypeptidase"/>
    <property type="match status" value="1"/>
</dbReference>
<comment type="caution">
    <text evidence="11">The sequence shown here is derived from an EMBL/GenBank/DDBJ whole genome shotgun (WGS) entry which is preliminary data.</text>
</comment>
<dbReference type="Gramene" id="XM_028339260.1">
    <property type="protein sequence ID" value="XP_028195061.1"/>
    <property type="gene ID" value="LOC114380254"/>
</dbReference>
<feature type="chain" id="PRO_5018823675" description="Carboxypeptidase" evidence="10">
    <location>
        <begin position="20"/>
        <end position="472"/>
    </location>
</feature>
<keyword evidence="4 10" id="KW-0121">Carboxypeptidase</keyword>
<dbReference type="GO" id="GO:0005576">
    <property type="term" value="C:extracellular region"/>
    <property type="evidence" value="ECO:0007669"/>
    <property type="project" value="UniProtKB-SubCell"/>
</dbReference>
<evidence type="ECO:0000256" key="4">
    <source>
        <dbReference type="ARBA" id="ARBA00022645"/>
    </source>
</evidence>
<evidence type="ECO:0000256" key="7">
    <source>
        <dbReference type="ARBA" id="ARBA00022801"/>
    </source>
</evidence>
<dbReference type="EC" id="3.4.16.-" evidence="10"/>
<evidence type="ECO:0000256" key="8">
    <source>
        <dbReference type="ARBA" id="ARBA00023157"/>
    </source>
</evidence>
<evidence type="ECO:0000256" key="1">
    <source>
        <dbReference type="ARBA" id="ARBA00004613"/>
    </source>
</evidence>
<proteinExistence type="inferred from homology"/>
<dbReference type="AlphaFoldDB" id="A0A445HKE2"/>
<dbReference type="InterPro" id="IPR018202">
    <property type="entry name" value="Ser_caboxypep_ser_AS"/>
</dbReference>
<organism evidence="11 12">
    <name type="scientific">Glycine soja</name>
    <name type="common">Wild soybean</name>
    <dbReference type="NCBI Taxonomy" id="3848"/>
    <lineage>
        <taxon>Eukaryota</taxon>
        <taxon>Viridiplantae</taxon>
        <taxon>Streptophyta</taxon>
        <taxon>Embryophyta</taxon>
        <taxon>Tracheophyta</taxon>
        <taxon>Spermatophyta</taxon>
        <taxon>Magnoliopsida</taxon>
        <taxon>eudicotyledons</taxon>
        <taxon>Gunneridae</taxon>
        <taxon>Pentapetalae</taxon>
        <taxon>rosids</taxon>
        <taxon>fabids</taxon>
        <taxon>Fabales</taxon>
        <taxon>Fabaceae</taxon>
        <taxon>Papilionoideae</taxon>
        <taxon>50 kb inversion clade</taxon>
        <taxon>NPAAA clade</taxon>
        <taxon>indigoferoid/millettioid clade</taxon>
        <taxon>Phaseoleae</taxon>
        <taxon>Glycine</taxon>
        <taxon>Glycine subgen. Soja</taxon>
    </lineage>
</organism>
<dbReference type="SUPFAM" id="SSF53474">
    <property type="entry name" value="alpha/beta-Hydrolases"/>
    <property type="match status" value="1"/>
</dbReference>
<dbReference type="PANTHER" id="PTHR11802:SF280">
    <property type="entry name" value="SERINE CARBOXYPEPTIDASE-LIKE 35"/>
    <property type="match status" value="1"/>
</dbReference>
<dbReference type="PRINTS" id="PR00724">
    <property type="entry name" value="CRBOXYPTASEC"/>
</dbReference>
<evidence type="ECO:0000256" key="3">
    <source>
        <dbReference type="ARBA" id="ARBA00022525"/>
    </source>
</evidence>
<evidence type="ECO:0000256" key="2">
    <source>
        <dbReference type="ARBA" id="ARBA00009431"/>
    </source>
</evidence>
<gene>
    <name evidence="11" type="ORF">D0Y65_033177</name>
</gene>
<dbReference type="Pfam" id="PF00450">
    <property type="entry name" value="Peptidase_S10"/>
    <property type="match status" value="1"/>
</dbReference>
<accession>A0A445HKE2</accession>
<dbReference type="EMBL" id="QZWG01000012">
    <property type="protein sequence ID" value="RZB73935.1"/>
    <property type="molecule type" value="Genomic_DNA"/>
</dbReference>
<comment type="similarity">
    <text evidence="2 10">Belongs to the peptidase S10 family.</text>
</comment>
<keyword evidence="9" id="KW-0325">Glycoprotein</keyword>
<dbReference type="Gene3D" id="3.40.50.1820">
    <property type="entry name" value="alpha/beta hydrolase"/>
    <property type="match status" value="1"/>
</dbReference>
<dbReference type="Gene3D" id="3.40.50.11320">
    <property type="match status" value="1"/>
</dbReference>
<dbReference type="InterPro" id="IPR033124">
    <property type="entry name" value="Ser_caboxypep_his_AS"/>
</dbReference>
<keyword evidence="12" id="KW-1185">Reference proteome</keyword>
<name>A0A445HKE2_GLYSO</name>
<keyword evidence="8" id="KW-1015">Disulfide bond</keyword>
<comment type="subcellular location">
    <subcellularLocation>
        <location evidence="1">Secreted</location>
    </subcellularLocation>
</comment>
<keyword evidence="3" id="KW-0964">Secreted</keyword>
<evidence type="ECO:0000313" key="11">
    <source>
        <dbReference type="EMBL" id="RZB73935.1"/>
    </source>
</evidence>
<dbReference type="PANTHER" id="PTHR11802">
    <property type="entry name" value="SERINE PROTEASE FAMILY S10 SERINE CARBOXYPEPTIDASE"/>
    <property type="match status" value="1"/>
</dbReference>
<protein>
    <recommendedName>
        <fullName evidence="10">Carboxypeptidase</fullName>
        <ecNumber evidence="10">3.4.16.-</ecNumber>
    </recommendedName>
</protein>
<dbReference type="Proteomes" id="UP000289340">
    <property type="component" value="Chromosome 12"/>
</dbReference>